<dbReference type="PROSITE" id="PS00059">
    <property type="entry name" value="ADH_ZINC"/>
    <property type="match status" value="1"/>
</dbReference>
<dbReference type="Pfam" id="PF08240">
    <property type="entry name" value="ADH_N"/>
    <property type="match status" value="1"/>
</dbReference>
<evidence type="ECO:0000256" key="4">
    <source>
        <dbReference type="RuleBase" id="RU361277"/>
    </source>
</evidence>
<organism evidence="6 7">
    <name type="scientific">Ammoniphilus resinae</name>
    <dbReference type="NCBI Taxonomy" id="861532"/>
    <lineage>
        <taxon>Bacteria</taxon>
        <taxon>Bacillati</taxon>
        <taxon>Bacillota</taxon>
        <taxon>Bacilli</taxon>
        <taxon>Bacillales</taxon>
        <taxon>Paenibacillaceae</taxon>
        <taxon>Aneurinibacillus group</taxon>
        <taxon>Ammoniphilus</taxon>
    </lineage>
</organism>
<sequence>MLELYLNRPNEMELRDVEDLTTPTGDEVKIQFRYGGICGSDLRVYQGKLAHAAYPLRPGHELVGTIIEAGETASYTVGTRVVILPNTYCGECEWCLKGKTNICQHKQSLGVNINGGFSEQMVISSKYVLPIPEDLPFERAVLIEPFAVVVHALKKVKIEKDTTVAIFGCGNEGMLAAALTHHMGAKVTAIDINPAKLELVKSLGDIRALQPDEVQGECFDVVIEAAGTKITVEQGIELVKAGGDMILIGFAPEANLPVMRVVRGELTLHGTIIYNFPADFEQTIEYLRDPSFNVGPIVSKILPLAKYQAAYDMALSGNYGKILFDFNK</sequence>
<dbReference type="InterPro" id="IPR013154">
    <property type="entry name" value="ADH-like_N"/>
</dbReference>
<comment type="similarity">
    <text evidence="4">Belongs to the zinc-containing alcohol dehydrogenase family.</text>
</comment>
<dbReference type="SUPFAM" id="SSF51735">
    <property type="entry name" value="NAD(P)-binding Rossmann-fold domains"/>
    <property type="match status" value="1"/>
</dbReference>
<evidence type="ECO:0000313" key="7">
    <source>
        <dbReference type="Proteomes" id="UP001519343"/>
    </source>
</evidence>
<keyword evidence="1 4" id="KW-0479">Metal-binding</keyword>
<comment type="caution">
    <text evidence="6">The sequence shown here is derived from an EMBL/GenBank/DDBJ whole genome shotgun (WGS) entry which is preliminary data.</text>
</comment>
<comment type="cofactor">
    <cofactor evidence="4">
        <name>Zn(2+)</name>
        <dbReference type="ChEBI" id="CHEBI:29105"/>
    </cofactor>
</comment>
<dbReference type="InterPro" id="IPR002328">
    <property type="entry name" value="ADH_Zn_CS"/>
</dbReference>
<name>A0ABS4GLX3_9BACL</name>
<dbReference type="InterPro" id="IPR036291">
    <property type="entry name" value="NAD(P)-bd_dom_sf"/>
</dbReference>
<evidence type="ECO:0000259" key="5">
    <source>
        <dbReference type="SMART" id="SM00829"/>
    </source>
</evidence>
<dbReference type="Proteomes" id="UP001519343">
    <property type="component" value="Unassembled WGS sequence"/>
</dbReference>
<dbReference type="InterPro" id="IPR050129">
    <property type="entry name" value="Zn_alcohol_dh"/>
</dbReference>
<dbReference type="EMBL" id="JAGGKT010000002">
    <property type="protein sequence ID" value="MBP1931072.1"/>
    <property type="molecule type" value="Genomic_DNA"/>
</dbReference>
<dbReference type="InterPro" id="IPR020843">
    <property type="entry name" value="ER"/>
</dbReference>
<evidence type="ECO:0000256" key="2">
    <source>
        <dbReference type="ARBA" id="ARBA00022833"/>
    </source>
</evidence>
<dbReference type="Gene3D" id="3.90.180.10">
    <property type="entry name" value="Medium-chain alcohol dehydrogenases, catalytic domain"/>
    <property type="match status" value="1"/>
</dbReference>
<dbReference type="InterPro" id="IPR013149">
    <property type="entry name" value="ADH-like_C"/>
</dbReference>
<dbReference type="SMART" id="SM00829">
    <property type="entry name" value="PKS_ER"/>
    <property type="match status" value="1"/>
</dbReference>
<feature type="domain" description="Enoyl reductase (ER)" evidence="5">
    <location>
        <begin position="7"/>
        <end position="324"/>
    </location>
</feature>
<dbReference type="SUPFAM" id="SSF50129">
    <property type="entry name" value="GroES-like"/>
    <property type="match status" value="1"/>
</dbReference>
<keyword evidence="7" id="KW-1185">Reference proteome</keyword>
<accession>A0ABS4GLX3</accession>
<dbReference type="InterPro" id="IPR011032">
    <property type="entry name" value="GroES-like_sf"/>
</dbReference>
<proteinExistence type="inferred from homology"/>
<gene>
    <name evidence="6" type="ORF">J2Z37_001069</name>
</gene>
<dbReference type="PANTHER" id="PTHR43401:SF2">
    <property type="entry name" value="L-THREONINE 3-DEHYDROGENASE"/>
    <property type="match status" value="1"/>
</dbReference>
<evidence type="ECO:0000256" key="3">
    <source>
        <dbReference type="ARBA" id="ARBA00023002"/>
    </source>
</evidence>
<evidence type="ECO:0000313" key="6">
    <source>
        <dbReference type="EMBL" id="MBP1931072.1"/>
    </source>
</evidence>
<reference evidence="6 7" key="1">
    <citation type="submission" date="2021-03" db="EMBL/GenBank/DDBJ databases">
        <title>Genomic Encyclopedia of Type Strains, Phase IV (KMG-IV): sequencing the most valuable type-strain genomes for metagenomic binning, comparative biology and taxonomic classification.</title>
        <authorList>
            <person name="Goeker M."/>
        </authorList>
    </citation>
    <scope>NUCLEOTIDE SEQUENCE [LARGE SCALE GENOMIC DNA]</scope>
    <source>
        <strain evidence="6 7">DSM 24738</strain>
    </source>
</reference>
<dbReference type="RefSeq" id="WP_209809168.1">
    <property type="nucleotide sequence ID" value="NZ_JAGGKT010000002.1"/>
</dbReference>
<dbReference type="Gene3D" id="3.40.50.720">
    <property type="entry name" value="NAD(P)-binding Rossmann-like Domain"/>
    <property type="match status" value="1"/>
</dbReference>
<dbReference type="PANTHER" id="PTHR43401">
    <property type="entry name" value="L-THREONINE 3-DEHYDROGENASE"/>
    <property type="match status" value="1"/>
</dbReference>
<dbReference type="EC" id="1.1.1.14" evidence="6"/>
<evidence type="ECO:0000256" key="1">
    <source>
        <dbReference type="ARBA" id="ARBA00022723"/>
    </source>
</evidence>
<protein>
    <submittedName>
        <fullName evidence="6">L-iditol 2-dehydrogenase</fullName>
        <ecNumber evidence="6">1.1.1.14</ecNumber>
    </submittedName>
</protein>
<keyword evidence="2 4" id="KW-0862">Zinc</keyword>
<dbReference type="GO" id="GO:0003939">
    <property type="term" value="F:L-iditol 2-dehydrogenase (NAD+) activity"/>
    <property type="evidence" value="ECO:0007669"/>
    <property type="project" value="UniProtKB-EC"/>
</dbReference>
<keyword evidence="3 6" id="KW-0560">Oxidoreductase</keyword>
<dbReference type="Pfam" id="PF00107">
    <property type="entry name" value="ADH_zinc_N"/>
    <property type="match status" value="1"/>
</dbReference>